<dbReference type="Proteomes" id="UP000000305">
    <property type="component" value="Unassembled WGS sequence"/>
</dbReference>
<feature type="non-terminal residue" evidence="1">
    <location>
        <position position="207"/>
    </location>
</feature>
<reference evidence="1 2" key="1">
    <citation type="journal article" date="2011" name="Science">
        <title>The ecoresponsive genome of Daphnia pulex.</title>
        <authorList>
            <person name="Colbourne J.K."/>
            <person name="Pfrender M.E."/>
            <person name="Gilbert D."/>
            <person name="Thomas W.K."/>
            <person name="Tucker A."/>
            <person name="Oakley T.H."/>
            <person name="Tokishita S."/>
            <person name="Aerts A."/>
            <person name="Arnold G.J."/>
            <person name="Basu M.K."/>
            <person name="Bauer D.J."/>
            <person name="Caceres C.E."/>
            <person name="Carmel L."/>
            <person name="Casola C."/>
            <person name="Choi J.H."/>
            <person name="Detter J.C."/>
            <person name="Dong Q."/>
            <person name="Dusheyko S."/>
            <person name="Eads B.D."/>
            <person name="Frohlich T."/>
            <person name="Geiler-Samerotte K.A."/>
            <person name="Gerlach D."/>
            <person name="Hatcher P."/>
            <person name="Jogdeo S."/>
            <person name="Krijgsveld J."/>
            <person name="Kriventseva E.V."/>
            <person name="Kultz D."/>
            <person name="Laforsch C."/>
            <person name="Lindquist E."/>
            <person name="Lopez J."/>
            <person name="Manak J.R."/>
            <person name="Muller J."/>
            <person name="Pangilinan J."/>
            <person name="Patwardhan R.P."/>
            <person name="Pitluck S."/>
            <person name="Pritham E.J."/>
            <person name="Rechtsteiner A."/>
            <person name="Rho M."/>
            <person name="Rogozin I.B."/>
            <person name="Sakarya O."/>
            <person name="Salamov A."/>
            <person name="Schaack S."/>
            <person name="Shapiro H."/>
            <person name="Shiga Y."/>
            <person name="Skalitzky C."/>
            <person name="Smith Z."/>
            <person name="Souvorov A."/>
            <person name="Sung W."/>
            <person name="Tang Z."/>
            <person name="Tsuchiya D."/>
            <person name="Tu H."/>
            <person name="Vos H."/>
            <person name="Wang M."/>
            <person name="Wolf Y.I."/>
            <person name="Yamagata H."/>
            <person name="Yamada T."/>
            <person name="Ye Y."/>
            <person name="Shaw J.R."/>
            <person name="Andrews J."/>
            <person name="Crease T.J."/>
            <person name="Tang H."/>
            <person name="Lucas S.M."/>
            <person name="Robertson H.M."/>
            <person name="Bork P."/>
            <person name="Koonin E.V."/>
            <person name="Zdobnov E.M."/>
            <person name="Grigoriev I.V."/>
            <person name="Lynch M."/>
            <person name="Boore J.L."/>
        </authorList>
    </citation>
    <scope>NUCLEOTIDE SEQUENCE [LARGE SCALE GENOMIC DNA]</scope>
</reference>
<dbReference type="eggNOG" id="ENOG502RZUF">
    <property type="taxonomic scope" value="Eukaryota"/>
</dbReference>
<dbReference type="HOGENOM" id="CLU_087083_0_0_1"/>
<dbReference type="PhylomeDB" id="E9HPR2"/>
<dbReference type="STRING" id="6669.E9HPR2"/>
<dbReference type="InterPro" id="IPR039142">
    <property type="entry name" value="NRF1/Ewg"/>
</dbReference>
<evidence type="ECO:0000313" key="1">
    <source>
        <dbReference type="EMBL" id="EFX66271.1"/>
    </source>
</evidence>
<sequence>LTELELLRVETFFRGNQTQIFVGKSLANLQTDRLTDWQLKFTGIPVVLLDLGGTKSRRQRRIQLILAERGTGFTLWSDTIDNLSNYEAAGPTFHTMRTSTDHRQIAGLSFDAADAAQQLFRHIETLTSDPANIRLSTPKRASRTSSLLRFWMTGKSGGGGHKIKTPAKMPPPRKCDISQPCFFQHVTSVDSTDRGKFFSLQAFVPSN</sequence>
<dbReference type="GO" id="GO:0000978">
    <property type="term" value="F:RNA polymerase II cis-regulatory region sequence-specific DNA binding"/>
    <property type="evidence" value="ECO:0000318"/>
    <property type="project" value="GO_Central"/>
</dbReference>
<dbReference type="FunFam" id="2.30.29.30:FF:000362">
    <property type="entry name" value="Uncharacterized protein, isoform B"/>
    <property type="match status" value="1"/>
</dbReference>
<dbReference type="EMBL" id="GL732709">
    <property type="protein sequence ID" value="EFX66271.1"/>
    <property type="molecule type" value="Genomic_DNA"/>
</dbReference>
<dbReference type="Gene3D" id="2.30.29.30">
    <property type="entry name" value="Pleckstrin-homology domain (PH domain)/Phosphotyrosine-binding domain (PTB)"/>
    <property type="match status" value="1"/>
</dbReference>
<dbReference type="AlphaFoldDB" id="E9HPR2"/>
<name>E9HPR2_DAPPU</name>
<dbReference type="GO" id="GO:0006357">
    <property type="term" value="P:regulation of transcription by RNA polymerase II"/>
    <property type="evidence" value="ECO:0000318"/>
    <property type="project" value="GO_Central"/>
</dbReference>
<proteinExistence type="predicted"/>
<accession>E9HPR2</accession>
<protein>
    <recommendedName>
        <fullName evidence="3">WH1 domain-containing protein</fullName>
    </recommendedName>
</protein>
<dbReference type="OrthoDB" id="10021476at2759"/>
<organism evidence="1 2">
    <name type="scientific">Daphnia pulex</name>
    <name type="common">Water flea</name>
    <dbReference type="NCBI Taxonomy" id="6669"/>
    <lineage>
        <taxon>Eukaryota</taxon>
        <taxon>Metazoa</taxon>
        <taxon>Ecdysozoa</taxon>
        <taxon>Arthropoda</taxon>
        <taxon>Crustacea</taxon>
        <taxon>Branchiopoda</taxon>
        <taxon>Diplostraca</taxon>
        <taxon>Cladocera</taxon>
        <taxon>Anomopoda</taxon>
        <taxon>Daphniidae</taxon>
        <taxon>Daphnia</taxon>
    </lineage>
</organism>
<feature type="non-terminal residue" evidence="1">
    <location>
        <position position="1"/>
    </location>
</feature>
<evidence type="ECO:0008006" key="3">
    <source>
        <dbReference type="Google" id="ProtNLM"/>
    </source>
</evidence>
<gene>
    <name evidence="1" type="ORF">DAPPUDRAFT_5311</name>
</gene>
<dbReference type="InParanoid" id="E9HPR2"/>
<dbReference type="PANTHER" id="PTHR20338">
    <property type="entry name" value="NUCLEAR RESPIRATORY FACTOR 1"/>
    <property type="match status" value="1"/>
</dbReference>
<dbReference type="OMA" id="DWSAHSQ"/>
<dbReference type="FunCoup" id="E9HPR2">
    <property type="interactions" value="194"/>
</dbReference>
<evidence type="ECO:0000313" key="2">
    <source>
        <dbReference type="Proteomes" id="UP000000305"/>
    </source>
</evidence>
<dbReference type="InterPro" id="IPR011993">
    <property type="entry name" value="PH-like_dom_sf"/>
</dbReference>
<dbReference type="GO" id="GO:0005634">
    <property type="term" value="C:nucleus"/>
    <property type="evidence" value="ECO:0000318"/>
    <property type="project" value="GO_Central"/>
</dbReference>
<dbReference type="GO" id="GO:0000981">
    <property type="term" value="F:DNA-binding transcription factor activity, RNA polymerase II-specific"/>
    <property type="evidence" value="ECO:0000318"/>
    <property type="project" value="GO_Central"/>
</dbReference>
<dbReference type="KEGG" id="dpx:DAPPUDRAFT_5311"/>
<keyword evidence="2" id="KW-1185">Reference proteome</keyword>